<evidence type="ECO:0000259" key="1">
    <source>
        <dbReference type="Pfam" id="PF03235"/>
    </source>
</evidence>
<proteinExistence type="predicted"/>
<dbReference type="InterPro" id="IPR004919">
    <property type="entry name" value="GmrSD_N"/>
</dbReference>
<name>A3K8A8_SAGS3</name>
<protein>
    <recommendedName>
        <fullName evidence="1">GmrSD restriction endonucleases N-terminal domain-containing protein</fullName>
    </recommendedName>
</protein>
<organism evidence="2 3">
    <name type="scientific">Sagittula stellata (strain ATCC 700073 / DSM 11524 / E-37)</name>
    <dbReference type="NCBI Taxonomy" id="388399"/>
    <lineage>
        <taxon>Bacteria</taxon>
        <taxon>Pseudomonadati</taxon>
        <taxon>Pseudomonadota</taxon>
        <taxon>Alphaproteobacteria</taxon>
        <taxon>Rhodobacterales</taxon>
        <taxon>Roseobacteraceae</taxon>
        <taxon>Sagittula</taxon>
    </lineage>
</organism>
<dbReference type="eggNOG" id="COG1479">
    <property type="taxonomic scope" value="Bacteria"/>
</dbReference>
<dbReference type="PANTHER" id="PTHR39639">
    <property type="entry name" value="CHROMOSOME 16, WHOLE GENOME SHOTGUN SEQUENCE"/>
    <property type="match status" value="1"/>
</dbReference>
<keyword evidence="3" id="KW-1185">Reference proteome</keyword>
<accession>A3K8A8</accession>
<gene>
    <name evidence="2" type="ORF">SSE37_10038</name>
</gene>
<dbReference type="Proteomes" id="UP000005713">
    <property type="component" value="Unassembled WGS sequence"/>
</dbReference>
<reference evidence="2 3" key="1">
    <citation type="submission" date="2006-06" db="EMBL/GenBank/DDBJ databases">
        <authorList>
            <person name="Moran M.A."/>
            <person name="Ferriera S."/>
            <person name="Johnson J."/>
            <person name="Kravitz S."/>
            <person name="Beeson K."/>
            <person name="Sutton G."/>
            <person name="Rogers Y.-H."/>
            <person name="Friedman R."/>
            <person name="Frazier M."/>
            <person name="Venter J.C."/>
        </authorList>
    </citation>
    <scope>NUCLEOTIDE SEQUENCE [LARGE SCALE GENOMIC DNA]</scope>
    <source>
        <strain evidence="2 3">E-37</strain>
    </source>
</reference>
<dbReference type="PANTHER" id="PTHR39639:SF1">
    <property type="entry name" value="DUF262 DOMAIN-CONTAINING PROTEIN"/>
    <property type="match status" value="1"/>
</dbReference>
<dbReference type="Pfam" id="PF03235">
    <property type="entry name" value="GmrSD_N"/>
    <property type="match status" value="1"/>
</dbReference>
<comment type="caution">
    <text evidence="2">The sequence shown here is derived from an EMBL/GenBank/DDBJ whole genome shotgun (WGS) entry which is preliminary data.</text>
</comment>
<dbReference type="EMBL" id="AAYA01000014">
    <property type="protein sequence ID" value="EBA06587.1"/>
    <property type="molecule type" value="Genomic_DNA"/>
</dbReference>
<sequence>MLMALIEEVQKARQDVVTDGYEMSLGEVINLYKDKELVIDPVFQRLFRWDDQRKTRFVESLLLGIPVPPIFVFQDDDGIWELIDGLQRISTVLQLTGDLDGERADELGPLVLNGTRYLPSLDGKRWNPTVGDAPDGLGSKLQIEIKRARIRVEILKSESADSAKYELFQRLNTGGASLSEQEVRNSIAVSINKDFYDWLIALAKHPSFVSTTRQTDTALEKEAGTELALRFFAFRLIPYQNGLDVHEYLDDALFQLASPDGINMADEAEVFTKTFDYLEDALGSSAFQRWNGSAFTGKFLMSLFEVIATGVSKNLPALEAVSPQERRQLIMEKAQSLPSDKIFSKNSGAGVRGTTRLSNLLPVAEGLMKP</sequence>
<dbReference type="AlphaFoldDB" id="A3K8A8"/>
<feature type="domain" description="GmrSD restriction endonucleases N-terminal" evidence="1">
    <location>
        <begin position="30"/>
        <end position="187"/>
    </location>
</feature>
<evidence type="ECO:0000313" key="3">
    <source>
        <dbReference type="Proteomes" id="UP000005713"/>
    </source>
</evidence>
<evidence type="ECO:0000313" key="2">
    <source>
        <dbReference type="EMBL" id="EBA06587.1"/>
    </source>
</evidence>